<reference evidence="2 3" key="1">
    <citation type="submission" date="2018-06" db="EMBL/GenBank/DDBJ databases">
        <authorList>
            <consortium name="Pathogen Informatics"/>
            <person name="Doyle S."/>
        </authorList>
    </citation>
    <scope>NUCLEOTIDE SEQUENCE [LARGE SCALE GENOMIC DNA]</scope>
    <source>
        <strain evidence="2 3">NCTC10343</strain>
    </source>
</reference>
<dbReference type="EMBL" id="UGSC01000001">
    <property type="protein sequence ID" value="SUA70425.1"/>
    <property type="molecule type" value="Genomic_DNA"/>
</dbReference>
<dbReference type="Gene3D" id="3.80.10.10">
    <property type="entry name" value="Ribonuclease Inhibitor"/>
    <property type="match status" value="1"/>
</dbReference>
<dbReference type="AlphaFoldDB" id="A0A0F0G9Z4"/>
<dbReference type="InterPro" id="IPR032675">
    <property type="entry name" value="LRR_dom_sf"/>
</dbReference>
<evidence type="ECO:0000313" key="3">
    <source>
        <dbReference type="Proteomes" id="UP000254400"/>
    </source>
</evidence>
<dbReference type="Pfam" id="PF13516">
    <property type="entry name" value="LRR_6"/>
    <property type="match status" value="1"/>
</dbReference>
<dbReference type="RefSeq" id="WP_016822115.1">
    <property type="nucleotide sequence ID" value="NZ_CP009909.1"/>
</dbReference>
<protein>
    <submittedName>
        <fullName evidence="2">Wgr domain-containing protein</fullName>
    </submittedName>
</protein>
<evidence type="ECO:0000256" key="1">
    <source>
        <dbReference type="SAM" id="MobiDB-lite"/>
    </source>
</evidence>
<accession>A0A0F0G9Z4</accession>
<gene>
    <name evidence="2" type="ORF">NCTC10343_03297</name>
</gene>
<dbReference type="InterPro" id="IPR047722">
    <property type="entry name" value="STM4015-like"/>
</dbReference>
<feature type="compositionally biased region" description="Acidic residues" evidence="1">
    <location>
        <begin position="263"/>
        <end position="272"/>
    </location>
</feature>
<dbReference type="SUPFAM" id="SSF52047">
    <property type="entry name" value="RNI-like"/>
    <property type="match status" value="1"/>
</dbReference>
<dbReference type="GeneID" id="93346646"/>
<dbReference type="InterPro" id="IPR001611">
    <property type="entry name" value="Leu-rich_rpt"/>
</dbReference>
<proteinExistence type="predicted"/>
<feature type="region of interest" description="Disordered" evidence="1">
    <location>
        <begin position="260"/>
        <end position="280"/>
    </location>
</feature>
<organism evidence="2 3">
    <name type="scientific">Paenibacillus polymyxa</name>
    <name type="common">Bacillus polymyxa</name>
    <dbReference type="NCBI Taxonomy" id="1406"/>
    <lineage>
        <taxon>Bacteria</taxon>
        <taxon>Bacillati</taxon>
        <taxon>Bacillota</taxon>
        <taxon>Bacilli</taxon>
        <taxon>Bacillales</taxon>
        <taxon>Paenibacillaceae</taxon>
        <taxon>Paenibacillus</taxon>
    </lineage>
</organism>
<name>A0A0F0G9Z4_PAEPO</name>
<evidence type="ECO:0000313" key="2">
    <source>
        <dbReference type="EMBL" id="SUA70425.1"/>
    </source>
</evidence>
<dbReference type="NCBIfam" id="NF038076">
    <property type="entry name" value="fam_STM4015"/>
    <property type="match status" value="1"/>
</dbReference>
<sequence>MEVKLVVDYEAYENGQTMAKSIEELAAKPESAQVTDLIIGDWGGAYENSPDDFIPVLVKLKDQFPKVRKLFIGDMEYDECEVSWINQTNLSPLLEAFPKLESLHIKGSQDLSLEPLRHNHLQELVIICGGLPVSVLRQIRNAELPELRKLELYLGVEDYGFDGKLEDILPFLDSNPFPKLTYLGLKDSEIQDEIAIAAANAPVIGQLEVLDLSQGTLSDQGAEALLASESIKGLKHLDLSYHYMSSEMMGRWKNSGLSVNVEDQQEADEEDDWRYPSLTE</sequence>
<dbReference type="Proteomes" id="UP000254400">
    <property type="component" value="Unassembled WGS sequence"/>
</dbReference>